<feature type="non-terminal residue" evidence="2">
    <location>
        <position position="1"/>
    </location>
</feature>
<dbReference type="Proteomes" id="UP001432027">
    <property type="component" value="Unassembled WGS sequence"/>
</dbReference>
<evidence type="ECO:0000256" key="1">
    <source>
        <dbReference type="SAM" id="MobiDB-lite"/>
    </source>
</evidence>
<dbReference type="EMBL" id="BTSX01000006">
    <property type="protein sequence ID" value="GMT03534.1"/>
    <property type="molecule type" value="Genomic_DNA"/>
</dbReference>
<evidence type="ECO:0000313" key="3">
    <source>
        <dbReference type="Proteomes" id="UP001432027"/>
    </source>
</evidence>
<keyword evidence="3" id="KW-1185">Reference proteome</keyword>
<name>A0AAV5UBS0_9BILA</name>
<feature type="region of interest" description="Disordered" evidence="1">
    <location>
        <begin position="147"/>
        <end position="199"/>
    </location>
</feature>
<feature type="non-terminal residue" evidence="2">
    <location>
        <position position="199"/>
    </location>
</feature>
<sequence length="199" mass="22769">QKHLLKVSMISSQARAHGGPLGYFSSRAFDLCSTVDKDGVHTDMVYYAVESLKNELEKAKERDNDRENPLHNLIYGLTECFGEMIESINEERRGEPEPNQLQQQFGIDQEIGLNFNDDYQLLIPKQEVIDIADDISLPVNAHDIDHMEEPPRLDRQQPTQRRSVHFSSRSPSPHLEVASLDDQPGTSRQHRMNDGFQVM</sequence>
<organism evidence="2 3">
    <name type="scientific">Pristionchus entomophagus</name>
    <dbReference type="NCBI Taxonomy" id="358040"/>
    <lineage>
        <taxon>Eukaryota</taxon>
        <taxon>Metazoa</taxon>
        <taxon>Ecdysozoa</taxon>
        <taxon>Nematoda</taxon>
        <taxon>Chromadorea</taxon>
        <taxon>Rhabditida</taxon>
        <taxon>Rhabditina</taxon>
        <taxon>Diplogasteromorpha</taxon>
        <taxon>Diplogasteroidea</taxon>
        <taxon>Neodiplogasteridae</taxon>
        <taxon>Pristionchus</taxon>
    </lineage>
</organism>
<comment type="caution">
    <text evidence="2">The sequence shown here is derived from an EMBL/GenBank/DDBJ whole genome shotgun (WGS) entry which is preliminary data.</text>
</comment>
<accession>A0AAV5UBS0</accession>
<dbReference type="AlphaFoldDB" id="A0AAV5UBS0"/>
<gene>
    <name evidence="2" type="ORF">PENTCL1PPCAC_25708</name>
</gene>
<evidence type="ECO:0000313" key="2">
    <source>
        <dbReference type="EMBL" id="GMT03534.1"/>
    </source>
</evidence>
<reference evidence="2" key="1">
    <citation type="submission" date="2023-10" db="EMBL/GenBank/DDBJ databases">
        <title>Genome assembly of Pristionchus species.</title>
        <authorList>
            <person name="Yoshida K."/>
            <person name="Sommer R.J."/>
        </authorList>
    </citation>
    <scope>NUCLEOTIDE SEQUENCE</scope>
    <source>
        <strain evidence="2">RS0144</strain>
    </source>
</reference>
<proteinExistence type="predicted"/>
<feature type="compositionally biased region" description="Polar residues" evidence="1">
    <location>
        <begin position="156"/>
        <end position="171"/>
    </location>
</feature>
<protein>
    <submittedName>
        <fullName evidence="2">Uncharacterized protein</fullName>
    </submittedName>
</protein>